<feature type="domain" description="Phospholipase A2-like" evidence="1">
    <location>
        <begin position="20"/>
        <end position="78"/>
    </location>
</feature>
<dbReference type="InParanoid" id="A0A6P7FDE0"/>
<reference evidence="2" key="1">
    <citation type="submission" date="2025-08" db="UniProtKB">
        <authorList>
            <consortium name="RefSeq"/>
        </authorList>
    </citation>
    <scope>IDENTIFICATION</scope>
    <source>
        <tissue evidence="2">Whole insect</tissue>
    </source>
</reference>
<dbReference type="GO" id="GO:0005198">
    <property type="term" value="F:structural molecule activity"/>
    <property type="evidence" value="ECO:0007669"/>
    <property type="project" value="InterPro"/>
</dbReference>
<proteinExistence type="predicted"/>
<dbReference type="Pfam" id="PF08398">
    <property type="entry name" value="Phospholip_A2_4"/>
    <property type="match status" value="1"/>
</dbReference>
<dbReference type="RefSeq" id="XP_028134034.1">
    <property type="nucleotide sequence ID" value="XM_028278233.1"/>
</dbReference>
<gene>
    <name evidence="2" type="primary">LOC114329197</name>
</gene>
<evidence type="ECO:0000313" key="2">
    <source>
        <dbReference type="RefSeq" id="XP_028134034.1"/>
    </source>
</evidence>
<name>A0A6P7FDE0_DIAVI</name>
<dbReference type="InterPro" id="IPR013607">
    <property type="entry name" value="Phospholipase_A2-like"/>
</dbReference>
<sequence length="258" mass="28209">MLVVQGEGVLNSLINNIPFELHVPGYQYLGPGTKLQKRLARGDPGINPLDRAARDHDIAYSHSNSLKDRHKADWVLENKAWERVTANDASLSEKATAWLTTTAMKVKRKLGMGMKRGKGVGSFKRHVLQPIIRTLKRTPPSPNLRKSALVALAAARTAVKNIGGKRNVRVPRIIPFESKSGGILPLIPIFAGLSALGSLAGGASAIAKTVIDSKNAQKKLEEDKRHNKAMEHLGKGLYLRKNGKGGFGLYLKKSKNYR</sequence>
<evidence type="ECO:0000259" key="1">
    <source>
        <dbReference type="Pfam" id="PF08398"/>
    </source>
</evidence>
<organism evidence="2">
    <name type="scientific">Diabrotica virgifera virgifera</name>
    <name type="common">western corn rootworm</name>
    <dbReference type="NCBI Taxonomy" id="50390"/>
    <lineage>
        <taxon>Eukaryota</taxon>
        <taxon>Metazoa</taxon>
        <taxon>Ecdysozoa</taxon>
        <taxon>Arthropoda</taxon>
        <taxon>Hexapoda</taxon>
        <taxon>Insecta</taxon>
        <taxon>Pterygota</taxon>
        <taxon>Neoptera</taxon>
        <taxon>Endopterygota</taxon>
        <taxon>Coleoptera</taxon>
        <taxon>Polyphaga</taxon>
        <taxon>Cucujiformia</taxon>
        <taxon>Chrysomeloidea</taxon>
        <taxon>Chrysomelidae</taxon>
        <taxon>Galerucinae</taxon>
        <taxon>Diabroticina</taxon>
        <taxon>Diabroticites</taxon>
        <taxon>Diabrotica</taxon>
    </lineage>
</organism>
<accession>A0A6P7FDE0</accession>
<protein>
    <submittedName>
        <fullName evidence="2">Uncharacterized protein LOC114329197</fullName>
    </submittedName>
</protein>
<dbReference type="AlphaFoldDB" id="A0A6P7FDE0"/>